<organism evidence="3 4">
    <name type="scientific">Scophthalmus maximus</name>
    <name type="common">Turbot</name>
    <name type="synonym">Psetta maxima</name>
    <dbReference type="NCBI Taxonomy" id="52904"/>
    <lineage>
        <taxon>Eukaryota</taxon>
        <taxon>Metazoa</taxon>
        <taxon>Chordata</taxon>
        <taxon>Craniata</taxon>
        <taxon>Vertebrata</taxon>
        <taxon>Euteleostomi</taxon>
        <taxon>Actinopterygii</taxon>
        <taxon>Neopterygii</taxon>
        <taxon>Teleostei</taxon>
        <taxon>Neoteleostei</taxon>
        <taxon>Acanthomorphata</taxon>
        <taxon>Carangaria</taxon>
        <taxon>Pleuronectiformes</taxon>
        <taxon>Pleuronectoidei</taxon>
        <taxon>Scophthalmidae</taxon>
        <taxon>Scophthalmus</taxon>
    </lineage>
</organism>
<dbReference type="GO" id="GO:0004843">
    <property type="term" value="F:cysteine-type deubiquitinase activity"/>
    <property type="evidence" value="ECO:0007669"/>
    <property type="project" value="InterPro"/>
</dbReference>
<dbReference type="InterPro" id="IPR001394">
    <property type="entry name" value="Peptidase_C19_UCH"/>
</dbReference>
<dbReference type="InterPro" id="IPR028889">
    <property type="entry name" value="USP"/>
</dbReference>
<dbReference type="GO" id="GO:0016579">
    <property type="term" value="P:protein deubiquitination"/>
    <property type="evidence" value="ECO:0007669"/>
    <property type="project" value="InterPro"/>
</dbReference>
<name>A0A6A4S6C0_SCOMX</name>
<evidence type="ECO:0000259" key="2">
    <source>
        <dbReference type="PROSITE" id="PS50235"/>
    </source>
</evidence>
<evidence type="ECO:0000313" key="3">
    <source>
        <dbReference type="EMBL" id="KAF0029963.1"/>
    </source>
</evidence>
<dbReference type="Proteomes" id="UP000438429">
    <property type="component" value="Unassembled WGS sequence"/>
</dbReference>
<evidence type="ECO:0000256" key="1">
    <source>
        <dbReference type="SAM" id="MobiDB-lite"/>
    </source>
</evidence>
<protein>
    <recommendedName>
        <fullName evidence="2">USP domain-containing protein</fullName>
    </recommendedName>
</protein>
<dbReference type="GO" id="GO:0005778">
    <property type="term" value="C:peroxisomal membrane"/>
    <property type="evidence" value="ECO:0007669"/>
    <property type="project" value="InterPro"/>
</dbReference>
<dbReference type="PROSITE" id="PS00973">
    <property type="entry name" value="USP_2"/>
    <property type="match status" value="1"/>
</dbReference>
<proteinExistence type="predicted"/>
<dbReference type="AlphaFoldDB" id="A0A6A4S6C0"/>
<dbReference type="GO" id="GO:0051117">
    <property type="term" value="F:ATPase binding"/>
    <property type="evidence" value="ECO:0007669"/>
    <property type="project" value="TreeGrafter"/>
</dbReference>
<comment type="caution">
    <text evidence="3">The sequence shown here is derived from an EMBL/GenBank/DDBJ whole genome shotgun (WGS) entry which is preliminary data.</text>
</comment>
<dbReference type="Pfam" id="PF00443">
    <property type="entry name" value="UCH"/>
    <property type="match status" value="1"/>
</dbReference>
<sequence length="581" mass="65890">MLDVAAEQMMVHKDFQGAFDTCDRGLQSLGSTEQEDNNRSGEFKAGFCILGIQALAELNQWHGVLPWLLRQYEQQERIPAKIMQMCILLYSKVGEPAVMQEAARVWLHCPSNGRAPGFGTVAELYLLHVLVPLGHTEEARELIDGEVGNQAFSEDQRQTALDVVDEKERPNREPPPSPGCGPNSENTAHTVSTKGAVIRKIEVMLRFLYRKLFVSSSGSFSLRKIFLAAVLLYMLFLRMDPVSFPANGDAARNESDPGVTSTVVGVQDESDRRLQLVKRSRDLMSSRFRRFLSSIRWSDLEQVSVQHDADEVFLSILNFVQQQMDDRALALEIQNLYKISVETHLQCLECDSVQTRTSYLLSLHLHLKEDHNSLAGCISSFLEDQELRGIDRCFCAKCGIKTPSKQGVKLLSLPRILCVHLKRFRNSRGYTRKLDCQVTFPETFDFSEIAREGFATDFAQNECKYTLYAVVVHSGSAMCGHYTAYVRHRGNQGWYYADDSFIRQASWEDVQRTNGKYNSQRLTSADIMELLSSYLRKQPEILRQSLIVCSPVQIKDQSTTAYMLMYRRGAKEEGQQPELSG</sequence>
<feature type="region of interest" description="Disordered" evidence="1">
    <location>
        <begin position="165"/>
        <end position="191"/>
    </location>
</feature>
<dbReference type="InterPro" id="IPR038765">
    <property type="entry name" value="Papain-like_cys_pep_sf"/>
</dbReference>
<accession>A0A6A4S6C0</accession>
<reference evidence="3 4" key="1">
    <citation type="submission" date="2019-06" db="EMBL/GenBank/DDBJ databases">
        <title>Draft genomes of female and male turbot (Scophthalmus maximus).</title>
        <authorList>
            <person name="Xu H."/>
            <person name="Xu X.-W."/>
            <person name="Shao C."/>
            <person name="Chen S."/>
        </authorList>
    </citation>
    <scope>NUCLEOTIDE SEQUENCE [LARGE SCALE GENOMIC DNA]</scope>
    <source>
        <strain evidence="3">Ysfricsl-2016a</strain>
        <tissue evidence="3">Blood</tissue>
    </source>
</reference>
<evidence type="ECO:0000313" key="4">
    <source>
        <dbReference type="Proteomes" id="UP000438429"/>
    </source>
</evidence>
<dbReference type="SUPFAM" id="SSF54001">
    <property type="entry name" value="Cysteine proteinases"/>
    <property type="match status" value="1"/>
</dbReference>
<feature type="domain" description="USP" evidence="2">
    <location>
        <begin position="249"/>
        <end position="569"/>
    </location>
</feature>
<dbReference type="CDD" id="cd02257">
    <property type="entry name" value="Peptidase_C19"/>
    <property type="match status" value="1"/>
</dbReference>
<dbReference type="Gene3D" id="3.90.70.10">
    <property type="entry name" value="Cysteine proteinases"/>
    <property type="match status" value="1"/>
</dbReference>
<dbReference type="Pfam" id="PF07163">
    <property type="entry name" value="Pex26"/>
    <property type="match status" value="1"/>
</dbReference>
<gene>
    <name evidence="3" type="ORF">F2P81_019068</name>
</gene>
<dbReference type="EMBL" id="VEVO01000016">
    <property type="protein sequence ID" value="KAF0029963.1"/>
    <property type="molecule type" value="Genomic_DNA"/>
</dbReference>
<dbReference type="GO" id="GO:0045046">
    <property type="term" value="P:protein import into peroxisome membrane"/>
    <property type="evidence" value="ECO:0007669"/>
    <property type="project" value="InterPro"/>
</dbReference>
<dbReference type="PROSITE" id="PS50235">
    <property type="entry name" value="USP_3"/>
    <property type="match status" value="1"/>
</dbReference>
<dbReference type="InterPro" id="IPR010797">
    <property type="entry name" value="Pex26"/>
</dbReference>
<dbReference type="GO" id="GO:0044877">
    <property type="term" value="F:protein-containing complex binding"/>
    <property type="evidence" value="ECO:0007669"/>
    <property type="project" value="InterPro"/>
</dbReference>
<dbReference type="GO" id="GO:0016558">
    <property type="term" value="P:protein import into peroxisome matrix"/>
    <property type="evidence" value="ECO:0007669"/>
    <property type="project" value="TreeGrafter"/>
</dbReference>
<dbReference type="PANTHER" id="PTHR16262:SF2">
    <property type="entry name" value="PEROXISOME ASSEMBLY PROTEIN 26"/>
    <property type="match status" value="1"/>
</dbReference>
<dbReference type="PANTHER" id="PTHR16262">
    <property type="entry name" value="PEROXISOME ASSEMBLY PROTEIN 26"/>
    <property type="match status" value="1"/>
</dbReference>
<dbReference type="InterPro" id="IPR018200">
    <property type="entry name" value="USP_CS"/>
</dbReference>